<comment type="similarity">
    <text evidence="1">Belongs to the ketopantoate reductase family.</text>
</comment>
<dbReference type="InterPro" id="IPR013328">
    <property type="entry name" value="6PGD_dom2"/>
</dbReference>
<dbReference type="Pfam" id="PF08546">
    <property type="entry name" value="ApbA_C"/>
    <property type="match status" value="1"/>
</dbReference>
<comment type="caution">
    <text evidence="8">The sequence shown here is derived from an EMBL/GenBank/DDBJ whole genome shotgun (WGS) entry which is preliminary data.</text>
</comment>
<dbReference type="InterPro" id="IPR050838">
    <property type="entry name" value="Ketopantoate_reductase"/>
</dbReference>
<gene>
    <name evidence="8" type="ORF">CTheo_5205</name>
</gene>
<evidence type="ECO:0000313" key="9">
    <source>
        <dbReference type="Proteomes" id="UP000383932"/>
    </source>
</evidence>
<dbReference type="Gene3D" id="1.10.1040.10">
    <property type="entry name" value="N-(1-d-carboxylethyl)-l-norvaline Dehydrogenase, domain 2"/>
    <property type="match status" value="1"/>
</dbReference>
<dbReference type="PANTHER" id="PTHR43765">
    <property type="entry name" value="2-DEHYDROPANTOATE 2-REDUCTASE-RELATED"/>
    <property type="match status" value="1"/>
</dbReference>
<dbReference type="PANTHER" id="PTHR43765:SF2">
    <property type="entry name" value="2-DEHYDROPANTOATE 2-REDUCTASE"/>
    <property type="match status" value="1"/>
</dbReference>
<evidence type="ECO:0000313" key="8">
    <source>
        <dbReference type="EMBL" id="KAB5591332.1"/>
    </source>
</evidence>
<dbReference type="Gene3D" id="3.40.50.720">
    <property type="entry name" value="NAD(P)-binding Rossmann-like Domain"/>
    <property type="match status" value="1"/>
</dbReference>
<dbReference type="GO" id="GO:0015940">
    <property type="term" value="P:pantothenate biosynthetic process"/>
    <property type="evidence" value="ECO:0007669"/>
    <property type="project" value="InterPro"/>
</dbReference>
<dbReference type="NCBIfam" id="TIGR00745">
    <property type="entry name" value="apbA_panE"/>
    <property type="match status" value="1"/>
</dbReference>
<dbReference type="InterPro" id="IPR036291">
    <property type="entry name" value="NAD(P)-bd_dom_sf"/>
</dbReference>
<name>A0A5N5QHW3_9AGAM</name>
<organism evidence="8 9">
    <name type="scientific">Ceratobasidium theobromae</name>
    <dbReference type="NCBI Taxonomy" id="1582974"/>
    <lineage>
        <taxon>Eukaryota</taxon>
        <taxon>Fungi</taxon>
        <taxon>Dikarya</taxon>
        <taxon>Basidiomycota</taxon>
        <taxon>Agaricomycotina</taxon>
        <taxon>Agaricomycetes</taxon>
        <taxon>Cantharellales</taxon>
        <taxon>Ceratobasidiaceae</taxon>
        <taxon>Ceratobasidium</taxon>
    </lineage>
</organism>
<accession>A0A5N5QHW3</accession>
<dbReference type="Pfam" id="PF02558">
    <property type="entry name" value="ApbA"/>
    <property type="match status" value="1"/>
</dbReference>
<dbReference type="OrthoDB" id="73846at2759"/>
<keyword evidence="9" id="KW-1185">Reference proteome</keyword>
<dbReference type="SUPFAM" id="SSF48179">
    <property type="entry name" value="6-phosphogluconate dehydrogenase C-terminal domain-like"/>
    <property type="match status" value="1"/>
</dbReference>
<evidence type="ECO:0000259" key="7">
    <source>
        <dbReference type="Pfam" id="PF08546"/>
    </source>
</evidence>
<dbReference type="GO" id="GO:0005739">
    <property type="term" value="C:mitochondrion"/>
    <property type="evidence" value="ECO:0007669"/>
    <property type="project" value="TreeGrafter"/>
</dbReference>
<evidence type="ECO:0000256" key="2">
    <source>
        <dbReference type="ARBA" id="ARBA00013014"/>
    </source>
</evidence>
<evidence type="ECO:0000256" key="4">
    <source>
        <dbReference type="ARBA" id="ARBA00023002"/>
    </source>
</evidence>
<evidence type="ECO:0000256" key="3">
    <source>
        <dbReference type="ARBA" id="ARBA00022857"/>
    </source>
</evidence>
<evidence type="ECO:0000256" key="5">
    <source>
        <dbReference type="ARBA" id="ARBA00032024"/>
    </source>
</evidence>
<evidence type="ECO:0000259" key="6">
    <source>
        <dbReference type="Pfam" id="PF02558"/>
    </source>
</evidence>
<dbReference type="InterPro" id="IPR008927">
    <property type="entry name" value="6-PGluconate_DH-like_C_sf"/>
</dbReference>
<proteinExistence type="inferred from homology"/>
<feature type="domain" description="Ketopantoate reductase C-terminal" evidence="7">
    <location>
        <begin position="273"/>
        <end position="422"/>
    </location>
</feature>
<dbReference type="AlphaFoldDB" id="A0A5N5QHW3"/>
<feature type="domain" description="Ketopantoate reductase N-terminal" evidence="6">
    <location>
        <begin position="3"/>
        <end position="197"/>
    </location>
</feature>
<dbReference type="EC" id="1.1.1.169" evidence="2"/>
<keyword evidence="4" id="KW-0560">Oxidoreductase</keyword>
<dbReference type="Proteomes" id="UP000383932">
    <property type="component" value="Unassembled WGS sequence"/>
</dbReference>
<evidence type="ECO:0000256" key="1">
    <source>
        <dbReference type="ARBA" id="ARBA00007870"/>
    </source>
</evidence>
<reference evidence="8 9" key="1">
    <citation type="journal article" date="2019" name="Fungal Biol. Biotechnol.">
        <title>Draft genome sequence of fastidious pathogen Ceratobasidium theobromae, which causes vascular-streak dieback in Theobroma cacao.</title>
        <authorList>
            <person name="Ali S.S."/>
            <person name="Asman A."/>
            <person name="Shao J."/>
            <person name="Firmansyah A.P."/>
            <person name="Susilo A.W."/>
            <person name="Rosmana A."/>
            <person name="McMahon P."/>
            <person name="Junaid M."/>
            <person name="Guest D."/>
            <person name="Kheng T.Y."/>
            <person name="Meinhardt L.W."/>
            <person name="Bailey B.A."/>
        </authorList>
    </citation>
    <scope>NUCLEOTIDE SEQUENCE [LARGE SCALE GENOMIC DNA]</scope>
    <source>
        <strain evidence="8 9">CT2</strain>
    </source>
</reference>
<dbReference type="InterPro" id="IPR003710">
    <property type="entry name" value="ApbA"/>
</dbReference>
<protein>
    <recommendedName>
        <fullName evidence="2">2-dehydropantoate 2-reductase</fullName>
        <ecNumber evidence="2">1.1.1.169</ecNumber>
    </recommendedName>
    <alternativeName>
        <fullName evidence="5">Ketopantoate reductase</fullName>
    </alternativeName>
</protein>
<dbReference type="InterPro" id="IPR013332">
    <property type="entry name" value="KPR_N"/>
</dbReference>
<dbReference type="EMBL" id="SSOP01000110">
    <property type="protein sequence ID" value="KAB5591332.1"/>
    <property type="molecule type" value="Genomic_DNA"/>
</dbReference>
<keyword evidence="3" id="KW-0521">NADP</keyword>
<dbReference type="GO" id="GO:0050661">
    <property type="term" value="F:NADP binding"/>
    <property type="evidence" value="ECO:0007669"/>
    <property type="project" value="TreeGrafter"/>
</dbReference>
<sequence length="432" mass="47596">MNIHVLGVGSIGSLIAAHLRFSTSYPITLLVKRDSFAQTLTRDLEQTIVIEREGSVIRATGFSIQLTDPAAEIMRTMLRGPNGKLRANILRPRSRSPSLAIPTPNEETSPIDSLIITTKAPSTWRAVRALSSRLTPNSTITLIQNGMGVYEQLCAKVFPSSASRPHFIIASTTHGAWAKRPFYTVHAGLGDLVFGVVPSERVDLPLDLEKNYREIARKQGQSGESNEPTLEELQKEQEALLQKLTPHNSLYQTIRALLSLRGLSPSWVGAADLQERLQRKLVTNSVINPLTAIMGCRNGKLAGDPGAQRIARGVCQEAEKVFRAQLLEDENYTGSSNTNPPQYTEQDLANANLSRRLIAKSLEAEFVRVAELTAVNISSMLQDVKNGVETEVDYMNGYLIRMGVKYGIPTPVNEMLRTLVQIKTRLPGGEEM</sequence>
<dbReference type="GO" id="GO:0008677">
    <property type="term" value="F:2-dehydropantoate 2-reductase activity"/>
    <property type="evidence" value="ECO:0007669"/>
    <property type="project" value="UniProtKB-EC"/>
</dbReference>
<dbReference type="InterPro" id="IPR013752">
    <property type="entry name" value="KPA_reductase"/>
</dbReference>
<dbReference type="SUPFAM" id="SSF51735">
    <property type="entry name" value="NAD(P)-binding Rossmann-fold domains"/>
    <property type="match status" value="1"/>
</dbReference>